<organism evidence="1">
    <name type="scientific">Anopheles atroparvus</name>
    <name type="common">European mosquito</name>
    <dbReference type="NCBI Taxonomy" id="41427"/>
    <lineage>
        <taxon>Eukaryota</taxon>
        <taxon>Metazoa</taxon>
        <taxon>Ecdysozoa</taxon>
        <taxon>Arthropoda</taxon>
        <taxon>Hexapoda</taxon>
        <taxon>Insecta</taxon>
        <taxon>Pterygota</taxon>
        <taxon>Neoptera</taxon>
        <taxon>Endopterygota</taxon>
        <taxon>Diptera</taxon>
        <taxon>Nematocera</taxon>
        <taxon>Culicoidea</taxon>
        <taxon>Culicidae</taxon>
        <taxon>Anophelinae</taxon>
        <taxon>Anopheles</taxon>
    </lineage>
</organism>
<sequence length="162" mass="17764">MVVSQEQSYFFGTKPANNLLCYTKTLSKTSSLPAAISYTNANAKNINFVTMNADRYSTYGYTVDLTGGQLGTTSISYKLNGPSLLPYAITVNMYCDPLDGANAGEARMRECESEWEVENSRGKNSRRTPIALTGRSQTRNITAGVSTGTELRRIVCNWDCLA</sequence>
<reference evidence="1" key="1">
    <citation type="submission" date="2022-08" db="UniProtKB">
        <authorList>
            <consortium name="EnsemblMetazoa"/>
        </authorList>
    </citation>
    <scope>IDENTIFICATION</scope>
    <source>
        <strain evidence="1">EBRO</strain>
    </source>
</reference>
<protein>
    <submittedName>
        <fullName evidence="1">Uncharacterized protein</fullName>
    </submittedName>
</protein>
<proteinExistence type="predicted"/>
<dbReference type="STRING" id="41427.A0A182ITJ9"/>
<accession>A0A182ITJ9</accession>
<dbReference type="EnsemblMetazoa" id="AATE005204-RA">
    <property type="protein sequence ID" value="AATE005204-PA.1"/>
    <property type="gene ID" value="AATE005204"/>
</dbReference>
<dbReference type="AlphaFoldDB" id="A0A182ITJ9"/>
<dbReference type="VEuPathDB" id="VectorBase:AATE005204"/>
<name>A0A182ITJ9_ANOAO</name>
<evidence type="ECO:0000313" key="1">
    <source>
        <dbReference type="EnsemblMetazoa" id="AATE005204-PA.1"/>
    </source>
</evidence>